<evidence type="ECO:0000313" key="10">
    <source>
        <dbReference type="EMBL" id="KAK0749560.1"/>
    </source>
</evidence>
<evidence type="ECO:0000256" key="6">
    <source>
        <dbReference type="PROSITE-ProRule" id="PRU00042"/>
    </source>
</evidence>
<reference evidence="10" key="1">
    <citation type="submission" date="2023-06" db="EMBL/GenBank/DDBJ databases">
        <title>Genome-scale phylogeny and comparative genomics of the fungal order Sordariales.</title>
        <authorList>
            <consortium name="Lawrence Berkeley National Laboratory"/>
            <person name="Hensen N."/>
            <person name="Bonometti L."/>
            <person name="Westerberg I."/>
            <person name="Brannstrom I.O."/>
            <person name="Guillou S."/>
            <person name="Cros-Aarteil S."/>
            <person name="Calhoun S."/>
            <person name="Haridas S."/>
            <person name="Kuo A."/>
            <person name="Mondo S."/>
            <person name="Pangilinan J."/>
            <person name="Riley R."/>
            <person name="LaButti K."/>
            <person name="Andreopoulos B."/>
            <person name="Lipzen A."/>
            <person name="Chen C."/>
            <person name="Yanf M."/>
            <person name="Daum C."/>
            <person name="Ng V."/>
            <person name="Clum A."/>
            <person name="Steindorff A."/>
            <person name="Ohm R."/>
            <person name="Martin F."/>
            <person name="Silar P."/>
            <person name="Natvig D."/>
            <person name="Lalanne C."/>
            <person name="Gautier V."/>
            <person name="Ament-velasquez S.L."/>
            <person name="Kruys A."/>
            <person name="Hutchinson M.I."/>
            <person name="Powell A.J."/>
            <person name="Barry K."/>
            <person name="Miller A.N."/>
            <person name="Grigoriev I.V."/>
            <person name="Debuchy R."/>
            <person name="Gladieux P."/>
            <person name="Thoren M.H."/>
            <person name="Johannesson H."/>
        </authorList>
    </citation>
    <scope>NUCLEOTIDE SEQUENCE</scope>
    <source>
        <strain evidence="10">SMH3187-1</strain>
    </source>
</reference>
<dbReference type="PROSITE" id="PS50157">
    <property type="entry name" value="ZINC_FINGER_C2H2_2"/>
    <property type="match status" value="2"/>
</dbReference>
<feature type="domain" description="C2H2-type" evidence="9">
    <location>
        <begin position="100"/>
        <end position="127"/>
    </location>
</feature>
<dbReference type="InterPro" id="IPR036864">
    <property type="entry name" value="Zn2-C6_fun-type_DNA-bd_sf"/>
</dbReference>
<name>A0AA40F1K2_9PEZI</name>
<dbReference type="InterPro" id="IPR036236">
    <property type="entry name" value="Znf_C2H2_sf"/>
</dbReference>
<evidence type="ECO:0000313" key="11">
    <source>
        <dbReference type="Proteomes" id="UP001172155"/>
    </source>
</evidence>
<protein>
    <submittedName>
        <fullName evidence="10">Uncharacterized protein</fullName>
    </submittedName>
</protein>
<dbReference type="PROSITE" id="PS00028">
    <property type="entry name" value="ZINC_FINGER_C2H2_1"/>
    <property type="match status" value="2"/>
</dbReference>
<evidence type="ECO:0000256" key="7">
    <source>
        <dbReference type="SAM" id="MobiDB-lite"/>
    </source>
</evidence>
<sequence>MLPAGHRQQQDGPPFMAAQQNGIDILCDAAGSDLASASFESEPHHLEGRPLVKRARTGTASESADYRQSTASPHPSAATPSISHSTSSQQTPPSHATPTHVCPLCKRVYERADHLTRHLRSHENARPYQCSRCPKRFNRADLLARHESTHDRENEGTGRPMIRRTDRAVEACTSCAASKAKCEDQKPCSRCRAKNVPCEMPQRKVQKYKTISDVIPTASSSSGSVVAPPDATSYNMPYGVGPGHAAAETSRAEQGAMLAGISGQHHHADHGHPSVIQPVMSDEALLFHPMQNLFQDVDFTSWDFSFPEMGMTQYETHRPSPQSTGTATNSSRTATRGLRDTARRHAAFKQSPWLWEPEQPTDYVQRDTEGIQFNEDETLARSPVLSRSLAGSTTNLKMTAATRDRLFAIVLTEIKKPGPIPTFPSLELLDRLLQLHFLHSAWYPTDSWIHVPSFDPQNTLPELLGATISNGASFLPTPSVWQFGLALQEIVRLRLSVIFESNNASTRRLECLQTYMLSLTIGMWSGFKRRTEISESFLQPLVTMMRRAGVFAGTPDSLWLIPSHSDPPDVLETKWRQFITRESYKRLAIYVFLHDVQTSVILQKPPLVVYNEISFSLPAALDLWGAPTAEAWRTAYLSKPRPPPETEDSALPRVSHMMQHLHNADNNTGLVDLDLCYAALLHGFWGQISAYRNSVRYYQHHDRNPMGAAGGAARRPWLQSQQQELYADLCAFATAFCNPNAYNPELAMMSELLKMILHVSLDDLQTFAGKSGEDEARRVSLALEDDWIQKQDARYAAWHAGQVLRFARDMPPASLRAFNATAVYFASITLWVYGVLADTNQRPGGGMDEDDGRKRLLPQQMIASTPIVVLDSEDMRGIQEFLQYNRGTPGLRTPVFDEGDTRRGEGVEALSDTGMVLGIARRVLRDNFPVANEPLPPLVESLTILLRDLGSGPAGRPSRAGTEE</sequence>
<dbReference type="PROSITE" id="PS00463">
    <property type="entry name" value="ZN2_CY6_FUNGAL_1"/>
    <property type="match status" value="1"/>
</dbReference>
<dbReference type="SMART" id="SM00355">
    <property type="entry name" value="ZnF_C2H2"/>
    <property type="match status" value="2"/>
</dbReference>
<dbReference type="Gene3D" id="4.10.240.10">
    <property type="entry name" value="Zn(2)-C6 fungal-type DNA-binding domain"/>
    <property type="match status" value="1"/>
</dbReference>
<evidence type="ECO:0000256" key="4">
    <source>
        <dbReference type="ARBA" id="ARBA00023163"/>
    </source>
</evidence>
<keyword evidence="11" id="KW-1185">Reference proteome</keyword>
<keyword evidence="3" id="KW-0805">Transcription regulation</keyword>
<feature type="domain" description="Zn(2)-C6 fungal-type" evidence="8">
    <location>
        <begin position="171"/>
        <end position="200"/>
    </location>
</feature>
<dbReference type="PANTHER" id="PTHR47660">
    <property type="entry name" value="TRANSCRIPTION FACTOR WITH C2H2 AND ZN(2)-CYS(6) DNA BINDING DOMAIN (EUROFUNG)-RELATED-RELATED"/>
    <property type="match status" value="1"/>
</dbReference>
<dbReference type="Pfam" id="PF00096">
    <property type="entry name" value="zf-C2H2"/>
    <property type="match status" value="2"/>
</dbReference>
<feature type="region of interest" description="Disordered" evidence="7">
    <location>
        <begin position="314"/>
        <end position="336"/>
    </location>
</feature>
<keyword evidence="2" id="KW-0862">Zinc</keyword>
<dbReference type="Gene3D" id="3.30.160.60">
    <property type="entry name" value="Classic Zinc Finger"/>
    <property type="match status" value="1"/>
</dbReference>
<dbReference type="Pfam" id="PF04082">
    <property type="entry name" value="Fungal_trans"/>
    <property type="match status" value="1"/>
</dbReference>
<dbReference type="AlphaFoldDB" id="A0AA40F1K2"/>
<accession>A0AA40F1K2</accession>
<dbReference type="Proteomes" id="UP001172155">
    <property type="component" value="Unassembled WGS sequence"/>
</dbReference>
<dbReference type="InterPro" id="IPR001138">
    <property type="entry name" value="Zn2Cys6_DnaBD"/>
</dbReference>
<dbReference type="PROSITE" id="PS50048">
    <property type="entry name" value="ZN2_CY6_FUNGAL_2"/>
    <property type="match status" value="1"/>
</dbReference>
<feature type="compositionally biased region" description="Basic and acidic residues" evidence="7">
    <location>
        <begin position="41"/>
        <end position="50"/>
    </location>
</feature>
<keyword evidence="1" id="KW-0479">Metal-binding</keyword>
<comment type="caution">
    <text evidence="10">The sequence shown here is derived from an EMBL/GenBank/DDBJ whole genome shotgun (WGS) entry which is preliminary data.</text>
</comment>
<evidence type="ECO:0000259" key="8">
    <source>
        <dbReference type="PROSITE" id="PS50048"/>
    </source>
</evidence>
<dbReference type="EMBL" id="JAUKUD010000003">
    <property type="protein sequence ID" value="KAK0749560.1"/>
    <property type="molecule type" value="Genomic_DNA"/>
</dbReference>
<dbReference type="SUPFAM" id="SSF57667">
    <property type="entry name" value="beta-beta-alpha zinc fingers"/>
    <property type="match status" value="1"/>
</dbReference>
<dbReference type="CDD" id="cd00067">
    <property type="entry name" value="GAL4"/>
    <property type="match status" value="1"/>
</dbReference>
<feature type="domain" description="C2H2-type" evidence="9">
    <location>
        <begin position="128"/>
        <end position="155"/>
    </location>
</feature>
<dbReference type="GO" id="GO:0006351">
    <property type="term" value="P:DNA-templated transcription"/>
    <property type="evidence" value="ECO:0007669"/>
    <property type="project" value="InterPro"/>
</dbReference>
<keyword evidence="4" id="KW-0804">Transcription</keyword>
<dbReference type="GO" id="GO:0003677">
    <property type="term" value="F:DNA binding"/>
    <property type="evidence" value="ECO:0007669"/>
    <property type="project" value="InterPro"/>
</dbReference>
<keyword evidence="5" id="KW-0539">Nucleus</keyword>
<evidence type="ECO:0000256" key="5">
    <source>
        <dbReference type="ARBA" id="ARBA00023242"/>
    </source>
</evidence>
<dbReference type="PANTHER" id="PTHR47660:SF2">
    <property type="entry name" value="TRANSCRIPTION FACTOR WITH C2H2 AND ZN(2)-CYS(6) DNA BINDING DOMAIN (EUROFUNG)"/>
    <property type="match status" value="1"/>
</dbReference>
<dbReference type="InterPro" id="IPR013087">
    <property type="entry name" value="Znf_C2H2_type"/>
</dbReference>
<dbReference type="Pfam" id="PF00172">
    <property type="entry name" value="Zn_clus"/>
    <property type="match status" value="1"/>
</dbReference>
<feature type="compositionally biased region" description="Polar residues" evidence="7">
    <location>
        <begin position="319"/>
        <end position="334"/>
    </location>
</feature>
<dbReference type="GO" id="GO:0008270">
    <property type="term" value="F:zinc ion binding"/>
    <property type="evidence" value="ECO:0007669"/>
    <property type="project" value="UniProtKB-KW"/>
</dbReference>
<evidence type="ECO:0000256" key="2">
    <source>
        <dbReference type="ARBA" id="ARBA00022833"/>
    </source>
</evidence>
<feature type="region of interest" description="Disordered" evidence="7">
    <location>
        <begin position="36"/>
        <end position="100"/>
    </location>
</feature>
<evidence type="ECO:0000256" key="3">
    <source>
        <dbReference type="ARBA" id="ARBA00023015"/>
    </source>
</evidence>
<proteinExistence type="predicted"/>
<keyword evidence="6" id="KW-0863">Zinc-finger</keyword>
<dbReference type="SUPFAM" id="SSF57701">
    <property type="entry name" value="Zn2/Cys6 DNA-binding domain"/>
    <property type="match status" value="1"/>
</dbReference>
<evidence type="ECO:0000259" key="9">
    <source>
        <dbReference type="PROSITE" id="PS50157"/>
    </source>
</evidence>
<dbReference type="SMART" id="SM00066">
    <property type="entry name" value="GAL4"/>
    <property type="match status" value="1"/>
</dbReference>
<dbReference type="GO" id="GO:0000981">
    <property type="term" value="F:DNA-binding transcription factor activity, RNA polymerase II-specific"/>
    <property type="evidence" value="ECO:0007669"/>
    <property type="project" value="InterPro"/>
</dbReference>
<feature type="compositionally biased region" description="Low complexity" evidence="7">
    <location>
        <begin position="68"/>
        <end position="100"/>
    </location>
</feature>
<evidence type="ECO:0000256" key="1">
    <source>
        <dbReference type="ARBA" id="ARBA00022723"/>
    </source>
</evidence>
<dbReference type="InterPro" id="IPR007219">
    <property type="entry name" value="XnlR_reg_dom"/>
</dbReference>
<organism evidence="10 11">
    <name type="scientific">Schizothecium vesticola</name>
    <dbReference type="NCBI Taxonomy" id="314040"/>
    <lineage>
        <taxon>Eukaryota</taxon>
        <taxon>Fungi</taxon>
        <taxon>Dikarya</taxon>
        <taxon>Ascomycota</taxon>
        <taxon>Pezizomycotina</taxon>
        <taxon>Sordariomycetes</taxon>
        <taxon>Sordariomycetidae</taxon>
        <taxon>Sordariales</taxon>
        <taxon>Schizotheciaceae</taxon>
        <taxon>Schizothecium</taxon>
    </lineage>
</organism>
<gene>
    <name evidence="10" type="ORF">B0T18DRAFT_108879</name>
</gene>